<dbReference type="InterPro" id="IPR019734">
    <property type="entry name" value="TPR_rpt"/>
</dbReference>
<gene>
    <name evidence="2" type="ORF">HMPREF9450_02156</name>
</gene>
<organism evidence="2 3">
    <name type="scientific">Alistipes indistinctus YIT 12060</name>
    <dbReference type="NCBI Taxonomy" id="742725"/>
    <lineage>
        <taxon>Bacteria</taxon>
        <taxon>Pseudomonadati</taxon>
        <taxon>Bacteroidota</taxon>
        <taxon>Bacteroidia</taxon>
        <taxon>Bacteroidales</taxon>
        <taxon>Rikenellaceae</taxon>
        <taxon>Alistipes</taxon>
    </lineage>
</organism>
<evidence type="ECO:0000313" key="3">
    <source>
        <dbReference type="Proteomes" id="UP000006008"/>
    </source>
</evidence>
<name>G5H970_9BACT</name>
<dbReference type="SMART" id="SM00028">
    <property type="entry name" value="TPR"/>
    <property type="match status" value="1"/>
</dbReference>
<dbReference type="STRING" id="742725.HMPREF9450_02156"/>
<dbReference type="HOGENOM" id="CLU_2550830_0_0_10"/>
<dbReference type="PROSITE" id="PS50005">
    <property type="entry name" value="TPR"/>
    <property type="match status" value="1"/>
</dbReference>
<dbReference type="GeneID" id="92814822"/>
<reference evidence="2 3" key="1">
    <citation type="submission" date="2011-08" db="EMBL/GenBank/DDBJ databases">
        <title>The Genome Sequence of Alistipes indistinctus YIT 12060.</title>
        <authorList>
            <consortium name="The Broad Institute Genome Sequencing Platform"/>
            <person name="Earl A."/>
            <person name="Ward D."/>
            <person name="Feldgarden M."/>
            <person name="Gevers D."/>
            <person name="Morotomi M."/>
            <person name="Young S.K."/>
            <person name="Zeng Q."/>
            <person name="Gargeya S."/>
            <person name="Fitzgerald M."/>
            <person name="Haas B."/>
            <person name="Abouelleil A."/>
            <person name="Alvarado L."/>
            <person name="Arachchi H.M."/>
            <person name="Berlin A."/>
            <person name="Brown A."/>
            <person name="Chapman S.B."/>
            <person name="Chen Z."/>
            <person name="Dunbar C."/>
            <person name="Freedman E."/>
            <person name="Gearin G."/>
            <person name="Gellesch M."/>
            <person name="Goldberg J."/>
            <person name="Griggs A."/>
            <person name="Gujja S."/>
            <person name="Heiman D."/>
            <person name="Howarth C."/>
            <person name="Larson L."/>
            <person name="Lui A."/>
            <person name="MacDonald P.J.P."/>
            <person name="Montmayeur A."/>
            <person name="Murphy C."/>
            <person name="Neiman D."/>
            <person name="Pearson M."/>
            <person name="Priest M."/>
            <person name="Roberts A."/>
            <person name="Saif S."/>
            <person name="Shea T."/>
            <person name="Shenoy N."/>
            <person name="Sisk P."/>
            <person name="Stolte C."/>
            <person name="Sykes S."/>
            <person name="Wortman J."/>
            <person name="Nusbaum C."/>
            <person name="Birren B."/>
        </authorList>
    </citation>
    <scope>NUCLEOTIDE SEQUENCE [LARGE SCALE GENOMIC DNA]</scope>
    <source>
        <strain evidence="2 3">YIT 12060</strain>
    </source>
</reference>
<comment type="caution">
    <text evidence="2">The sequence shown here is derived from an EMBL/GenBank/DDBJ whole genome shotgun (WGS) entry which is preliminary data.</text>
</comment>
<dbReference type="OrthoDB" id="9785181at2"/>
<evidence type="ECO:0000256" key="1">
    <source>
        <dbReference type="PROSITE-ProRule" id="PRU00339"/>
    </source>
</evidence>
<evidence type="ECO:0000313" key="2">
    <source>
        <dbReference type="EMBL" id="EHB92107.1"/>
    </source>
</evidence>
<dbReference type="EMBL" id="ADLD01000013">
    <property type="protein sequence ID" value="EHB92107.1"/>
    <property type="molecule type" value="Genomic_DNA"/>
</dbReference>
<proteinExistence type="predicted"/>
<dbReference type="InterPro" id="IPR011990">
    <property type="entry name" value="TPR-like_helical_dom_sf"/>
</dbReference>
<keyword evidence="3" id="KW-1185">Reference proteome</keyword>
<dbReference type="AlphaFoldDB" id="G5H970"/>
<dbReference type="PATRIC" id="fig|742725.3.peg.2223"/>
<dbReference type="PROSITE" id="PS50293">
    <property type="entry name" value="TPR_REGION"/>
    <property type="match status" value="1"/>
</dbReference>
<protein>
    <submittedName>
        <fullName evidence="2">Uncharacterized protein</fullName>
    </submittedName>
</protein>
<sequence>MAADNTLQQEIDRISDRIALHPHDATLYLQRGKLFHRTGTFDKSLNDFTKVLQLDPQNTEAQQYSLLLREIFAYTYTDQYNP</sequence>
<feature type="repeat" description="TPR" evidence="1">
    <location>
        <begin position="25"/>
        <end position="58"/>
    </location>
</feature>
<dbReference type="Proteomes" id="UP000006008">
    <property type="component" value="Unassembled WGS sequence"/>
</dbReference>
<accession>G5H970</accession>
<dbReference type="Gene3D" id="1.25.40.10">
    <property type="entry name" value="Tetratricopeptide repeat domain"/>
    <property type="match status" value="1"/>
</dbReference>
<dbReference type="SUPFAM" id="SSF48452">
    <property type="entry name" value="TPR-like"/>
    <property type="match status" value="1"/>
</dbReference>
<keyword evidence="1" id="KW-0802">TPR repeat</keyword>
<dbReference type="RefSeq" id="WP_009134962.1">
    <property type="nucleotide sequence ID" value="NZ_CP102250.1"/>
</dbReference>
<dbReference type="eggNOG" id="COG1057">
    <property type="taxonomic scope" value="Bacteria"/>
</dbReference>